<sequence length="437" mass="48547">MLIKSFILPSGEVVPIPPKSGGKNRLTMLLGVNGTQKSTLLRGFLDQALREITVAPESATKTSATVKFYQAPSRVIALSAIPNDRFPTKMRVGGSARSRYEIDEYEYIGPRHNQNIISRNQSLSALVSAVLTNRERSPTVTDLITMLCERTTIPTRFTTIIRGDISSGRRASLLADFFDERSGSKAKFEDIEFLKKNNLLEDFISFVETSTRKPQTIEVDLISGMCYPQIPFIDIILRHRLLSIRRHMTGNSNIFNPDDYSAGQWGLFSSIVTLALKVTDNSLILIDEPESALHPSWQRDFVDCLSMAVDGSKGCHIVIATHSPLLIGSAGGFSSELIILRRHATNGVLWAEFEDIPEGWQSNDILELKFELESTRGTAFVAKMDELLKLVARGAENNASKIKKILKEIEPILAKLPEGDQVRSIVSSVKSLIVKRT</sequence>
<dbReference type="InterPro" id="IPR027417">
    <property type="entry name" value="P-loop_NTPase"/>
</dbReference>
<proteinExistence type="predicted"/>
<evidence type="ECO:0000313" key="3">
    <source>
        <dbReference type="Proteomes" id="UP000295804"/>
    </source>
</evidence>
<organism evidence="2 3">
    <name type="scientific">Pseudomonas helmanticensis</name>
    <dbReference type="NCBI Taxonomy" id="1471381"/>
    <lineage>
        <taxon>Bacteria</taxon>
        <taxon>Pseudomonadati</taxon>
        <taxon>Pseudomonadota</taxon>
        <taxon>Gammaproteobacteria</taxon>
        <taxon>Pseudomonadales</taxon>
        <taxon>Pseudomonadaceae</taxon>
        <taxon>Pseudomonas</taxon>
    </lineage>
</organism>
<dbReference type="SMART" id="SM00382">
    <property type="entry name" value="AAA"/>
    <property type="match status" value="1"/>
</dbReference>
<protein>
    <submittedName>
        <fullName evidence="2">Putative AbiEii toxin of type IV toxin-antitoxin system</fullName>
    </submittedName>
</protein>
<dbReference type="EMBL" id="SOCQ01000013">
    <property type="protein sequence ID" value="TDV42908.1"/>
    <property type="molecule type" value="Genomic_DNA"/>
</dbReference>
<comment type="caution">
    <text evidence="2">The sequence shown here is derived from an EMBL/GenBank/DDBJ whole genome shotgun (WGS) entry which is preliminary data.</text>
</comment>
<dbReference type="Pfam" id="PF13304">
    <property type="entry name" value="AAA_21"/>
    <property type="match status" value="1"/>
</dbReference>
<dbReference type="AlphaFoldDB" id="A0A4R7V0V6"/>
<dbReference type="SUPFAM" id="SSF52540">
    <property type="entry name" value="P-loop containing nucleoside triphosphate hydrolases"/>
    <property type="match status" value="1"/>
</dbReference>
<dbReference type="PANTHER" id="PTHR43581:SF2">
    <property type="entry name" value="EXCINUCLEASE ATPASE SUBUNIT"/>
    <property type="match status" value="1"/>
</dbReference>
<dbReference type="InterPro" id="IPR003593">
    <property type="entry name" value="AAA+_ATPase"/>
</dbReference>
<evidence type="ECO:0000313" key="2">
    <source>
        <dbReference type="EMBL" id="TDV42908.1"/>
    </source>
</evidence>
<dbReference type="PANTHER" id="PTHR43581">
    <property type="entry name" value="ATP/GTP PHOSPHATASE"/>
    <property type="match status" value="1"/>
</dbReference>
<feature type="domain" description="AAA+ ATPase" evidence="1">
    <location>
        <begin position="23"/>
        <end position="343"/>
    </location>
</feature>
<dbReference type="Gene3D" id="3.40.50.300">
    <property type="entry name" value="P-loop containing nucleotide triphosphate hydrolases"/>
    <property type="match status" value="1"/>
</dbReference>
<dbReference type="InterPro" id="IPR003959">
    <property type="entry name" value="ATPase_AAA_core"/>
</dbReference>
<reference evidence="2 3" key="1">
    <citation type="submission" date="2019-03" db="EMBL/GenBank/DDBJ databases">
        <title>Genomic analyses of the natural microbiome of Caenorhabditis elegans.</title>
        <authorList>
            <person name="Samuel B."/>
        </authorList>
    </citation>
    <scope>NUCLEOTIDE SEQUENCE [LARGE SCALE GENOMIC DNA]</scope>
    <source>
        <strain evidence="2 3">BIGb0525</strain>
    </source>
</reference>
<gene>
    <name evidence="2" type="ORF">EDF87_11334</name>
</gene>
<name>A0A4R7V0V6_9PSED</name>
<accession>A0A4R7V0V6</accession>
<dbReference type="Proteomes" id="UP000295804">
    <property type="component" value="Unassembled WGS sequence"/>
</dbReference>
<evidence type="ECO:0000259" key="1">
    <source>
        <dbReference type="SMART" id="SM00382"/>
    </source>
</evidence>
<dbReference type="InterPro" id="IPR051396">
    <property type="entry name" value="Bact_Antivir_Def_Nuclease"/>
</dbReference>
<dbReference type="GO" id="GO:0005524">
    <property type="term" value="F:ATP binding"/>
    <property type="evidence" value="ECO:0007669"/>
    <property type="project" value="InterPro"/>
</dbReference>
<dbReference type="GO" id="GO:0016887">
    <property type="term" value="F:ATP hydrolysis activity"/>
    <property type="evidence" value="ECO:0007669"/>
    <property type="project" value="InterPro"/>
</dbReference>